<evidence type="ECO:0000256" key="4">
    <source>
        <dbReference type="SAM" id="MobiDB-lite"/>
    </source>
</evidence>
<dbReference type="InterPro" id="IPR007187">
    <property type="entry name" value="Nucleoporin_Nup133/Nup155_C"/>
</dbReference>
<feature type="compositionally biased region" description="Polar residues" evidence="4">
    <location>
        <begin position="518"/>
        <end position="543"/>
    </location>
</feature>
<dbReference type="EMBL" id="JARBJD010000002">
    <property type="protein sequence ID" value="KAK2964531.1"/>
    <property type="molecule type" value="Genomic_DNA"/>
</dbReference>
<proteinExistence type="predicted"/>
<name>A0ABQ9YL94_9EUKA</name>
<evidence type="ECO:0000313" key="6">
    <source>
        <dbReference type="EMBL" id="KAK2964531.1"/>
    </source>
</evidence>
<reference evidence="6 7" key="1">
    <citation type="journal article" date="2022" name="bioRxiv">
        <title>Genomics of Preaxostyla Flagellates Illuminates Evolutionary Transitions and the Path Towards Mitochondrial Loss.</title>
        <authorList>
            <person name="Novak L.V.F."/>
            <person name="Treitli S.C."/>
            <person name="Pyrih J."/>
            <person name="Halakuc P."/>
            <person name="Pipaliya S.V."/>
            <person name="Vacek V."/>
            <person name="Brzon O."/>
            <person name="Soukal P."/>
            <person name="Eme L."/>
            <person name="Dacks J.B."/>
            <person name="Karnkowska A."/>
            <person name="Elias M."/>
            <person name="Hampl V."/>
        </authorList>
    </citation>
    <scope>NUCLEOTIDE SEQUENCE [LARGE SCALE GENOMIC DNA]</scope>
    <source>
        <strain evidence="6">NAU3</strain>
        <tissue evidence="6">Gut</tissue>
    </source>
</reference>
<keyword evidence="2" id="KW-0813">Transport</keyword>
<dbReference type="Proteomes" id="UP001281761">
    <property type="component" value="Unassembled WGS sequence"/>
</dbReference>
<evidence type="ECO:0000313" key="7">
    <source>
        <dbReference type="Proteomes" id="UP001281761"/>
    </source>
</evidence>
<dbReference type="Gene3D" id="1.25.40.440">
    <property type="entry name" value="Nucleoporin, helical domain, central subdomain"/>
    <property type="match status" value="1"/>
</dbReference>
<dbReference type="Gene3D" id="1.20.58.1780">
    <property type="match status" value="3"/>
</dbReference>
<sequence length="1236" mass="136629">MVQAPSGPEKPSLPQTLNFAHAHSPYSSSGVTIISDTLGANEHILTAIGSSSEPISFRTADVSFTSSLANRNLNQLAFHRALSETISSYVTPTPFTAVHEVPLSSLITNTMTEASTFFLTYPWINSPGKQTTVSLPNTKPNSSIKYRRTLIRHPPLSVEKSLQHLYRPRMFLASNNDGILVFTRTRPIEHLSQLISTASRDSSAFMSQSSAIPELPNPIISFIDSFKPAEVCSMCLFLSSSSEPLTALSSSSDDSFFVPLFSKQGTVVQQSQTVQQTQQVEKKSKTRTTHGTPLFSSTLRDGSCNSLLITPLKSLNTPLPDRTPRNFDTPSRSSNRNMAVKLTPFSGGGSYPFGSPTFSPSQDSAIIRTTSYHSNSPLQICEIIAKKYSDSLSHFIPILTTSMTRVFVADPTTNSFPSLSSLYHSNIQLQAVQACSDKPLTSLHNGLVLFLARFLAPLWNTTIIKLTVLSNDQDPSKNKTSEKKTDKPWYHPRRILDLFTFLPSYEDLPEMDADLPETNPQQPPESSVQKLKRPQSGTVPLNQQRTVKFPSEAAPISSLQTPARSNAPLGYLTPPPNATMHQDLNPHADRLFQSLQTPSRFYPQNTVRPALPTTTTKTSDRKLIPTDLEYPFVYLGAFLRSSTQKTQTRLLDEGVSHVTSCAASLALHPSVILPFARTLSSFLKALSNCPSLLPSSPQLPSQAYQFLNTISSDPSGSLVRSVADVDNQISQLEESDFLQSLLAILTRSYEFLLFLLLLSDVGCPCVSSKEKDSPFIIFIRQAKKLPESTVSLTFKDLISSSLGSFVVSALIETATSHTSSENATLARMLDTSEKVSTAFHTFAPSFHTQHDTNVNKARSILKTVGEAVTSKTLSESERVNNETLLVSARDLLIQSIAHVSLDEFCPLFQALNKPGYCVSLAIAKAQNEDPTNAALAWVKGGRSTEDRIGTDRFNSRNVCYRWVVQTLEWESKYISYQYSRPIQYNQTPHPTGGLITPPTSSETILKCETFNIALQSDDVLLQYAVFGWMLTQPHLRPVLLNLNSPHLTTFLSSNTSNTGQQAEGAGDIDVLWEHYIRMNSLHKAATELRKLAKDPELVLERSNHRANHQNLLSLRIYYLTLASGCLSDPSATTGPTHSEKQILQLQIDVAKLQLDIRNEIVSKKDAISLQQPQPGQSREEEVKRCQEALLALDRQLYDATTLFKTFIVPFNLRSSTQKVSELLERYGDSPMSSFSS</sequence>
<evidence type="ECO:0000256" key="3">
    <source>
        <dbReference type="ARBA" id="ARBA00023242"/>
    </source>
</evidence>
<feature type="domain" description="Nucleoporin Nup133/Nup155-like C-terminal" evidence="5">
    <location>
        <begin position="699"/>
        <end position="1212"/>
    </location>
</feature>
<organism evidence="6 7">
    <name type="scientific">Blattamonas nauphoetae</name>
    <dbReference type="NCBI Taxonomy" id="2049346"/>
    <lineage>
        <taxon>Eukaryota</taxon>
        <taxon>Metamonada</taxon>
        <taxon>Preaxostyla</taxon>
        <taxon>Oxymonadida</taxon>
        <taxon>Blattamonas</taxon>
    </lineage>
</organism>
<dbReference type="InterPro" id="IPR042537">
    <property type="entry name" value="Nucleoporin_Nup155_C_2"/>
</dbReference>
<dbReference type="PANTHER" id="PTHR10350">
    <property type="entry name" value="NUCLEAR PORE COMPLEX PROTEIN NUP155"/>
    <property type="match status" value="1"/>
</dbReference>
<keyword evidence="7" id="KW-1185">Reference proteome</keyword>
<dbReference type="Gene3D" id="1.20.120.1050">
    <property type="match status" value="1"/>
</dbReference>
<comment type="subcellular location">
    <subcellularLocation>
        <location evidence="1">Nucleus</location>
    </subcellularLocation>
</comment>
<dbReference type="Pfam" id="PF03177">
    <property type="entry name" value="Nucleoporin_C"/>
    <property type="match status" value="1"/>
</dbReference>
<evidence type="ECO:0000256" key="2">
    <source>
        <dbReference type="ARBA" id="ARBA00022448"/>
    </source>
</evidence>
<dbReference type="InterPro" id="IPR042533">
    <property type="entry name" value="Nucleoporin_Nup155_C_1"/>
</dbReference>
<gene>
    <name evidence="6" type="ORF">BLNAU_447</name>
</gene>
<feature type="region of interest" description="Disordered" evidence="4">
    <location>
        <begin position="509"/>
        <end position="543"/>
    </location>
</feature>
<keyword evidence="3" id="KW-0539">Nucleus</keyword>
<dbReference type="InterPro" id="IPR004870">
    <property type="entry name" value="Nucleoporin_Nup155"/>
</dbReference>
<evidence type="ECO:0000256" key="1">
    <source>
        <dbReference type="ARBA" id="ARBA00004123"/>
    </source>
</evidence>
<protein>
    <submittedName>
        <fullName evidence="6">Nuclear pore complex protein Nup155</fullName>
    </submittedName>
</protein>
<evidence type="ECO:0000259" key="5">
    <source>
        <dbReference type="Pfam" id="PF03177"/>
    </source>
</evidence>
<dbReference type="Gene3D" id="1.25.40.450">
    <property type="entry name" value="Nucleoporin, helical domain, N-terminal subdomain"/>
    <property type="match status" value="1"/>
</dbReference>
<accession>A0ABQ9YL94</accession>
<dbReference type="PANTHER" id="PTHR10350:SF6">
    <property type="entry name" value="NUCLEAR PORE COMPLEX PROTEIN NUP155"/>
    <property type="match status" value="1"/>
</dbReference>
<comment type="caution">
    <text evidence="6">The sequence shown here is derived from an EMBL/GenBank/DDBJ whole genome shotgun (WGS) entry which is preliminary data.</text>
</comment>